<dbReference type="PROSITE" id="PS00061">
    <property type="entry name" value="ADH_SHORT"/>
    <property type="match status" value="1"/>
</dbReference>
<proteinExistence type="inferred from homology"/>
<dbReference type="PANTHER" id="PTHR42760">
    <property type="entry name" value="SHORT-CHAIN DEHYDROGENASES/REDUCTASES FAMILY MEMBER"/>
    <property type="match status" value="1"/>
</dbReference>
<name>A0ABP7F9H2_9MICO</name>
<sequence>MTNETYQRVAWVTGASRGLGRALALGLARAGYRVAVTARDTTALAKVADEIRAVGVNALAVPADVADSGQVRAAAEHIQSDWGRLDSCIAAAGVSPALTKSVDVPDEEWRHLLSINLDGAFWTMREAARAMSTTGGGSIIALSSVHARSAGKRLAAYSASKGAIEALVRTLAVEWVPLGIRVNALAPGYFETDLTAGIRGSERLYDELTKRTPMGRFGTPDELVAAALFLASPESAYTTGSVLSIDGGWTAG</sequence>
<dbReference type="InterPro" id="IPR002347">
    <property type="entry name" value="SDR_fam"/>
</dbReference>
<organism evidence="3 4">
    <name type="scientific">Leifsonella bigeumensis</name>
    <dbReference type="NCBI Taxonomy" id="433643"/>
    <lineage>
        <taxon>Bacteria</taxon>
        <taxon>Bacillati</taxon>
        <taxon>Actinomycetota</taxon>
        <taxon>Actinomycetes</taxon>
        <taxon>Micrococcales</taxon>
        <taxon>Microbacteriaceae</taxon>
        <taxon>Leifsonella</taxon>
    </lineage>
</organism>
<dbReference type="InterPro" id="IPR036291">
    <property type="entry name" value="NAD(P)-bd_dom_sf"/>
</dbReference>
<dbReference type="EMBL" id="BAABAE010000002">
    <property type="protein sequence ID" value="GAA3733761.1"/>
    <property type="molecule type" value="Genomic_DNA"/>
</dbReference>
<accession>A0ABP7F9H2</accession>
<dbReference type="Gene3D" id="3.40.50.720">
    <property type="entry name" value="NAD(P)-binding Rossmann-like Domain"/>
    <property type="match status" value="1"/>
</dbReference>
<dbReference type="PANTHER" id="PTHR42760:SF133">
    <property type="entry name" value="3-OXOACYL-[ACYL-CARRIER-PROTEIN] REDUCTASE"/>
    <property type="match status" value="1"/>
</dbReference>
<gene>
    <name evidence="3" type="ORF">GCM10022239_07450</name>
</gene>
<keyword evidence="4" id="KW-1185">Reference proteome</keyword>
<dbReference type="PRINTS" id="PR00081">
    <property type="entry name" value="GDHRDH"/>
</dbReference>
<comment type="similarity">
    <text evidence="1">Belongs to the short-chain dehydrogenases/reductases (SDR) family.</text>
</comment>
<comment type="caution">
    <text evidence="3">The sequence shown here is derived from an EMBL/GenBank/DDBJ whole genome shotgun (WGS) entry which is preliminary data.</text>
</comment>
<dbReference type="Pfam" id="PF13561">
    <property type="entry name" value="adh_short_C2"/>
    <property type="match status" value="1"/>
</dbReference>
<evidence type="ECO:0000256" key="2">
    <source>
        <dbReference type="ARBA" id="ARBA00023002"/>
    </source>
</evidence>
<dbReference type="SUPFAM" id="SSF51735">
    <property type="entry name" value="NAD(P)-binding Rossmann-fold domains"/>
    <property type="match status" value="1"/>
</dbReference>
<dbReference type="Proteomes" id="UP001501004">
    <property type="component" value="Unassembled WGS sequence"/>
</dbReference>
<evidence type="ECO:0000256" key="1">
    <source>
        <dbReference type="ARBA" id="ARBA00006484"/>
    </source>
</evidence>
<reference evidence="4" key="1">
    <citation type="journal article" date="2019" name="Int. J. Syst. Evol. Microbiol.">
        <title>The Global Catalogue of Microorganisms (GCM) 10K type strain sequencing project: providing services to taxonomists for standard genome sequencing and annotation.</title>
        <authorList>
            <consortium name="The Broad Institute Genomics Platform"/>
            <consortium name="The Broad Institute Genome Sequencing Center for Infectious Disease"/>
            <person name="Wu L."/>
            <person name="Ma J."/>
        </authorList>
    </citation>
    <scope>NUCLEOTIDE SEQUENCE [LARGE SCALE GENOMIC DNA]</scope>
    <source>
        <strain evidence="4">JCM 16949</strain>
    </source>
</reference>
<dbReference type="PRINTS" id="PR00080">
    <property type="entry name" value="SDRFAMILY"/>
</dbReference>
<dbReference type="InterPro" id="IPR020904">
    <property type="entry name" value="Sc_DH/Rdtase_CS"/>
</dbReference>
<protein>
    <submittedName>
        <fullName evidence="3">Glucose 1-dehydrogenase</fullName>
    </submittedName>
</protein>
<evidence type="ECO:0000313" key="3">
    <source>
        <dbReference type="EMBL" id="GAA3733761.1"/>
    </source>
</evidence>
<keyword evidence="2" id="KW-0560">Oxidoreductase</keyword>
<evidence type="ECO:0000313" key="4">
    <source>
        <dbReference type="Proteomes" id="UP001501004"/>
    </source>
</evidence>
<dbReference type="RefSeq" id="WP_344753845.1">
    <property type="nucleotide sequence ID" value="NZ_BAABAE010000002.1"/>
</dbReference>